<dbReference type="OrthoDB" id="3577499at2"/>
<evidence type="ECO:0000256" key="3">
    <source>
        <dbReference type="ARBA" id="ARBA00022692"/>
    </source>
</evidence>
<feature type="transmembrane region" description="Helical" evidence="6">
    <location>
        <begin position="219"/>
        <end position="237"/>
    </location>
</feature>
<keyword evidence="5 6" id="KW-0472">Membrane</keyword>
<sequence length="308" mass="30604">MLAGVEQQKDRFGVPLVLLAGALWGTVGPAQLLAGPVAGPAALGGARILVGGLVLAAVVLATAPRSFRLLTGCTWPAVLAAAAATATFQTAFMTSVVTTGAAVATALTFGVAPVATGICERIALGTRLTRHWVAGTGCAVVGCVLVVTPSDGVRVDLVGAALGVLAGACFGVYTVSAKRLIHRGVPMPAAVAVTLLVGGSVLAPWTLAAVPGLATPRGLALVVWLGPVTAAAAYWFFVTGLRRVSAATAGTLSLVEPLVAAGLAVLLLGERLSAPVTAGAVLLLGGLVVVARPVPASRRRGAEARIRT</sequence>
<name>A0A543DIR0_9PSEU</name>
<organism evidence="8 9">
    <name type="scientific">Pseudonocardia kunmingensis</name>
    <dbReference type="NCBI Taxonomy" id="630975"/>
    <lineage>
        <taxon>Bacteria</taxon>
        <taxon>Bacillati</taxon>
        <taxon>Actinomycetota</taxon>
        <taxon>Actinomycetes</taxon>
        <taxon>Pseudonocardiales</taxon>
        <taxon>Pseudonocardiaceae</taxon>
        <taxon>Pseudonocardia</taxon>
    </lineage>
</organism>
<feature type="transmembrane region" description="Helical" evidence="6">
    <location>
        <begin position="155"/>
        <end position="175"/>
    </location>
</feature>
<keyword evidence="9" id="KW-1185">Reference proteome</keyword>
<gene>
    <name evidence="8" type="ORF">FB558_4977</name>
</gene>
<proteinExistence type="inferred from homology"/>
<dbReference type="Proteomes" id="UP000315677">
    <property type="component" value="Unassembled WGS sequence"/>
</dbReference>
<feature type="transmembrane region" description="Helical" evidence="6">
    <location>
        <begin position="131"/>
        <end position="149"/>
    </location>
</feature>
<evidence type="ECO:0000256" key="4">
    <source>
        <dbReference type="ARBA" id="ARBA00022989"/>
    </source>
</evidence>
<dbReference type="EMBL" id="VFPA01000003">
    <property type="protein sequence ID" value="TQM09227.1"/>
    <property type="molecule type" value="Genomic_DNA"/>
</dbReference>
<comment type="similarity">
    <text evidence="2">Belongs to the EamA transporter family.</text>
</comment>
<protein>
    <submittedName>
        <fullName evidence="8">DME family drug/metabolite transporter</fullName>
    </submittedName>
</protein>
<feature type="transmembrane region" description="Helical" evidence="6">
    <location>
        <begin position="12"/>
        <end position="34"/>
    </location>
</feature>
<keyword evidence="4 6" id="KW-1133">Transmembrane helix</keyword>
<comment type="caution">
    <text evidence="8">The sequence shown here is derived from an EMBL/GenBank/DDBJ whole genome shotgun (WGS) entry which is preliminary data.</text>
</comment>
<dbReference type="AlphaFoldDB" id="A0A543DIR0"/>
<feature type="transmembrane region" description="Helical" evidence="6">
    <location>
        <begin position="40"/>
        <end position="61"/>
    </location>
</feature>
<feature type="transmembrane region" description="Helical" evidence="6">
    <location>
        <begin position="244"/>
        <end position="266"/>
    </location>
</feature>
<feature type="domain" description="EamA" evidence="7">
    <location>
        <begin position="159"/>
        <end position="291"/>
    </location>
</feature>
<feature type="transmembrane region" description="Helical" evidence="6">
    <location>
        <begin position="272"/>
        <end position="291"/>
    </location>
</feature>
<evidence type="ECO:0000256" key="5">
    <source>
        <dbReference type="ARBA" id="ARBA00023136"/>
    </source>
</evidence>
<evidence type="ECO:0000256" key="1">
    <source>
        <dbReference type="ARBA" id="ARBA00004141"/>
    </source>
</evidence>
<dbReference type="InterPro" id="IPR000620">
    <property type="entry name" value="EamA_dom"/>
</dbReference>
<dbReference type="SUPFAM" id="SSF103481">
    <property type="entry name" value="Multidrug resistance efflux transporter EmrE"/>
    <property type="match status" value="2"/>
</dbReference>
<dbReference type="PANTHER" id="PTHR32322:SF2">
    <property type="entry name" value="EAMA DOMAIN-CONTAINING PROTEIN"/>
    <property type="match status" value="1"/>
</dbReference>
<dbReference type="PANTHER" id="PTHR32322">
    <property type="entry name" value="INNER MEMBRANE TRANSPORTER"/>
    <property type="match status" value="1"/>
</dbReference>
<feature type="transmembrane region" description="Helical" evidence="6">
    <location>
        <begin position="73"/>
        <end position="92"/>
    </location>
</feature>
<keyword evidence="3 6" id="KW-0812">Transmembrane</keyword>
<dbReference type="GO" id="GO:0016020">
    <property type="term" value="C:membrane"/>
    <property type="evidence" value="ECO:0007669"/>
    <property type="project" value="UniProtKB-SubCell"/>
</dbReference>
<evidence type="ECO:0000313" key="9">
    <source>
        <dbReference type="Proteomes" id="UP000315677"/>
    </source>
</evidence>
<feature type="domain" description="EamA" evidence="7">
    <location>
        <begin position="12"/>
        <end position="147"/>
    </location>
</feature>
<feature type="transmembrane region" description="Helical" evidence="6">
    <location>
        <begin position="187"/>
        <end position="207"/>
    </location>
</feature>
<accession>A0A543DIR0</accession>
<evidence type="ECO:0000259" key="7">
    <source>
        <dbReference type="Pfam" id="PF00892"/>
    </source>
</evidence>
<reference evidence="8 9" key="1">
    <citation type="submission" date="2019-06" db="EMBL/GenBank/DDBJ databases">
        <title>Sequencing the genomes of 1000 actinobacteria strains.</title>
        <authorList>
            <person name="Klenk H.-P."/>
        </authorList>
    </citation>
    <scope>NUCLEOTIDE SEQUENCE [LARGE SCALE GENOMIC DNA]</scope>
    <source>
        <strain evidence="8 9">DSM 45301</strain>
    </source>
</reference>
<evidence type="ECO:0000256" key="2">
    <source>
        <dbReference type="ARBA" id="ARBA00007362"/>
    </source>
</evidence>
<dbReference type="InterPro" id="IPR037185">
    <property type="entry name" value="EmrE-like"/>
</dbReference>
<evidence type="ECO:0000313" key="8">
    <source>
        <dbReference type="EMBL" id="TQM09227.1"/>
    </source>
</evidence>
<comment type="subcellular location">
    <subcellularLocation>
        <location evidence="1">Membrane</location>
        <topology evidence="1">Multi-pass membrane protein</topology>
    </subcellularLocation>
</comment>
<dbReference type="Pfam" id="PF00892">
    <property type="entry name" value="EamA"/>
    <property type="match status" value="2"/>
</dbReference>
<feature type="transmembrane region" description="Helical" evidence="6">
    <location>
        <begin position="98"/>
        <end position="119"/>
    </location>
</feature>
<evidence type="ECO:0000256" key="6">
    <source>
        <dbReference type="SAM" id="Phobius"/>
    </source>
</evidence>
<dbReference type="InterPro" id="IPR050638">
    <property type="entry name" value="AA-Vitamin_Transporters"/>
</dbReference>